<protein>
    <submittedName>
        <fullName evidence="1">Uncharacterized protein</fullName>
    </submittedName>
</protein>
<keyword evidence="2" id="KW-1185">Reference proteome</keyword>
<evidence type="ECO:0000313" key="2">
    <source>
        <dbReference type="Proteomes" id="UP000001203"/>
    </source>
</evidence>
<evidence type="ECO:0000313" key="1">
    <source>
        <dbReference type="EMBL" id="ACB52419.1"/>
    </source>
</evidence>
<proteinExistence type="predicted"/>
<dbReference type="EMBL" id="CP000806">
    <property type="protein sequence ID" value="ACB52419.1"/>
    <property type="molecule type" value="Genomic_DNA"/>
</dbReference>
<organism evidence="1 2">
    <name type="scientific">Crocosphaera subtropica (strain ATCC 51142 / BH68)</name>
    <name type="common">Cyanothece sp. (strain ATCC 51142)</name>
    <dbReference type="NCBI Taxonomy" id="43989"/>
    <lineage>
        <taxon>Bacteria</taxon>
        <taxon>Bacillati</taxon>
        <taxon>Cyanobacteriota</taxon>
        <taxon>Cyanophyceae</taxon>
        <taxon>Oscillatoriophycideae</taxon>
        <taxon>Chroococcales</taxon>
        <taxon>Aphanothecaceae</taxon>
        <taxon>Crocosphaera</taxon>
        <taxon>Crocosphaera subtropica</taxon>
    </lineage>
</organism>
<dbReference type="HOGENOM" id="CLU_3389002_0_0_3"/>
<name>B1WWV0_CROS5</name>
<gene>
    <name evidence="1" type="ordered locus">cce_3071</name>
</gene>
<accession>B1WWV0</accession>
<sequence length="32" mass="3785">MLLAHFNKYDINFFKCYNYDALLKQSLLTVTG</sequence>
<dbReference type="Proteomes" id="UP000001203">
    <property type="component" value="Chromosome circular"/>
</dbReference>
<dbReference type="KEGG" id="cyt:cce_3071"/>
<reference evidence="1 2" key="1">
    <citation type="journal article" date="2008" name="Proc. Natl. Acad. Sci. U.S.A.">
        <title>The genome of Cyanothece 51142, a unicellular diazotrophic cyanobacterium important in the marine nitrogen cycle.</title>
        <authorList>
            <person name="Welsh E.A."/>
            <person name="Liberton M."/>
            <person name="Stoeckel J."/>
            <person name="Loh T."/>
            <person name="Elvitigala T."/>
            <person name="Wang C."/>
            <person name="Wollam A."/>
            <person name="Fulton R.S."/>
            <person name="Clifton S.W."/>
            <person name="Jacobs J.M."/>
            <person name="Aurora R."/>
            <person name="Ghosh B.K."/>
            <person name="Sherman L.A."/>
            <person name="Smith R.D."/>
            <person name="Wilson R.K."/>
            <person name="Pakrasi H.B."/>
        </authorList>
    </citation>
    <scope>NUCLEOTIDE SEQUENCE [LARGE SCALE GENOMIC DNA]</scope>
    <source>
        <strain evidence="2">ATCC 51142 / BH68</strain>
    </source>
</reference>
<dbReference type="AlphaFoldDB" id="B1WWV0"/>